<feature type="transmembrane region" description="Helical" evidence="1">
    <location>
        <begin position="6"/>
        <end position="23"/>
    </location>
</feature>
<keyword evidence="1" id="KW-0472">Membrane</keyword>
<keyword evidence="1" id="KW-1133">Transmembrane helix</keyword>
<dbReference type="EMBL" id="FQUM01000002">
    <property type="protein sequence ID" value="SHE84403.1"/>
    <property type="molecule type" value="Genomic_DNA"/>
</dbReference>
<sequence>MYTTPILWMLSWPLLIIVSYFLVKWVVKKYEAKLEEEENE</sequence>
<dbReference type="RefSeq" id="WP_262493938.1">
    <property type="nucleotide sequence ID" value="NZ_FQUM01000002.1"/>
</dbReference>
<dbReference type="AlphaFoldDB" id="A0A1M4WTL7"/>
<protein>
    <submittedName>
        <fullName evidence="2">Uncharacterized protein</fullName>
    </submittedName>
</protein>
<reference evidence="2 3" key="1">
    <citation type="submission" date="2016-11" db="EMBL/GenBank/DDBJ databases">
        <authorList>
            <person name="Jaros S."/>
            <person name="Januszkiewicz K."/>
            <person name="Wedrychowicz H."/>
        </authorList>
    </citation>
    <scope>NUCLEOTIDE SEQUENCE [LARGE SCALE GENOMIC DNA]</scope>
    <source>
        <strain evidence="2 3">DSM 26910</strain>
    </source>
</reference>
<dbReference type="STRING" id="1484053.SAMN05444274_102552"/>
<keyword evidence="3" id="KW-1185">Reference proteome</keyword>
<accession>A0A1M4WTL7</accession>
<evidence type="ECO:0000256" key="1">
    <source>
        <dbReference type="SAM" id="Phobius"/>
    </source>
</evidence>
<name>A0A1M4WTL7_9BACT</name>
<evidence type="ECO:0000313" key="2">
    <source>
        <dbReference type="EMBL" id="SHE84403.1"/>
    </source>
</evidence>
<organism evidence="2 3">
    <name type="scientific">Mariniphaga anaerophila</name>
    <dbReference type="NCBI Taxonomy" id="1484053"/>
    <lineage>
        <taxon>Bacteria</taxon>
        <taxon>Pseudomonadati</taxon>
        <taxon>Bacteroidota</taxon>
        <taxon>Bacteroidia</taxon>
        <taxon>Marinilabiliales</taxon>
        <taxon>Prolixibacteraceae</taxon>
        <taxon>Mariniphaga</taxon>
    </lineage>
</organism>
<dbReference type="Proteomes" id="UP000184164">
    <property type="component" value="Unassembled WGS sequence"/>
</dbReference>
<gene>
    <name evidence="2" type="ORF">SAMN05444274_102552</name>
</gene>
<evidence type="ECO:0000313" key="3">
    <source>
        <dbReference type="Proteomes" id="UP000184164"/>
    </source>
</evidence>
<proteinExistence type="predicted"/>
<keyword evidence="1" id="KW-0812">Transmembrane</keyword>